<reference evidence="7 8" key="1">
    <citation type="submission" date="2019-07" db="EMBL/GenBank/DDBJ databases">
        <title>Whole genome shotgun sequence of Skermanella aerolata NBRC 106429.</title>
        <authorList>
            <person name="Hosoyama A."/>
            <person name="Uohara A."/>
            <person name="Ohji S."/>
            <person name="Ichikawa N."/>
        </authorList>
    </citation>
    <scope>NUCLEOTIDE SEQUENCE [LARGE SCALE GENOMIC DNA]</scope>
    <source>
        <strain evidence="7 8">NBRC 106429</strain>
    </source>
</reference>
<dbReference type="GO" id="GO:0046872">
    <property type="term" value="F:metal ion binding"/>
    <property type="evidence" value="ECO:0007669"/>
    <property type="project" value="UniProtKB-KW"/>
</dbReference>
<name>A0A512DHK3_9PROT</name>
<keyword evidence="2" id="KW-0479">Metal-binding</keyword>
<dbReference type="RefSeq" id="WP_169789376.1">
    <property type="nucleotide sequence ID" value="NZ_BJYZ01000001.1"/>
</dbReference>
<dbReference type="EMBL" id="BJYZ01000001">
    <property type="protein sequence ID" value="GEO35932.1"/>
    <property type="molecule type" value="Genomic_DNA"/>
</dbReference>
<keyword evidence="4" id="KW-0862">Zinc</keyword>
<dbReference type="PANTHER" id="PTHR42978">
    <property type="entry name" value="QUORUM-QUENCHING LACTONASE YTNP-RELATED-RELATED"/>
    <property type="match status" value="1"/>
</dbReference>
<comment type="caution">
    <text evidence="7">The sequence shown here is derived from an EMBL/GenBank/DDBJ whole genome shotgun (WGS) entry which is preliminary data.</text>
</comment>
<feature type="signal peptide" evidence="5">
    <location>
        <begin position="1"/>
        <end position="38"/>
    </location>
</feature>
<organism evidence="7 8">
    <name type="scientific">Skermanella aerolata</name>
    <dbReference type="NCBI Taxonomy" id="393310"/>
    <lineage>
        <taxon>Bacteria</taxon>
        <taxon>Pseudomonadati</taxon>
        <taxon>Pseudomonadota</taxon>
        <taxon>Alphaproteobacteria</taxon>
        <taxon>Rhodospirillales</taxon>
        <taxon>Azospirillaceae</taxon>
        <taxon>Skermanella</taxon>
    </lineage>
</organism>
<sequence length="337" mass="35636">MTDPVSLAGMNRRAVLGSAAAATAAAVTLPLVSGAAHAQANDVPKQANAPLPGVFRYRVGSYELTSLFDGYGTRPLDEKFVLNAPVDQVRAAARDAFRPADTLKISYSPTVVHTGSNVVLLDSGTGGKLGATTGMMSRGLDAAGIPPSAVTAIVISHFHGDHISGIKAADNTLAFPNAEILVPEAEYAYWMDEGGASRAPAGRKSAFDLVRATFGDLGSRIRRYRAGEEVLPGMTSVAAYGHTPGHTALQISSGGEMAMALADVTNVPFLFVRHPDWSAVFDMDADMARATRHKLLDRMAADRTLAFGYHWGLPNAGYVRKTASGFEFEPLAYVQTL</sequence>
<evidence type="ECO:0000256" key="2">
    <source>
        <dbReference type="ARBA" id="ARBA00022723"/>
    </source>
</evidence>
<dbReference type="AlphaFoldDB" id="A0A512DHK3"/>
<dbReference type="PROSITE" id="PS51318">
    <property type="entry name" value="TAT"/>
    <property type="match status" value="1"/>
</dbReference>
<gene>
    <name evidence="7" type="ORF">SAE02_00800</name>
</gene>
<evidence type="ECO:0000256" key="3">
    <source>
        <dbReference type="ARBA" id="ARBA00022801"/>
    </source>
</evidence>
<evidence type="ECO:0000256" key="5">
    <source>
        <dbReference type="SAM" id="SignalP"/>
    </source>
</evidence>
<keyword evidence="3 7" id="KW-0378">Hydrolase</keyword>
<dbReference type="InterPro" id="IPR051013">
    <property type="entry name" value="MBL_superfamily_lactonases"/>
</dbReference>
<evidence type="ECO:0000256" key="4">
    <source>
        <dbReference type="ARBA" id="ARBA00022833"/>
    </source>
</evidence>
<dbReference type="Gene3D" id="3.60.15.10">
    <property type="entry name" value="Ribonuclease Z/Hydroxyacylglutathione hydrolase-like"/>
    <property type="match status" value="1"/>
</dbReference>
<proteinExistence type="inferred from homology"/>
<evidence type="ECO:0000313" key="8">
    <source>
        <dbReference type="Proteomes" id="UP000321523"/>
    </source>
</evidence>
<dbReference type="CDD" id="cd07720">
    <property type="entry name" value="OPHC2-like_MBL-fold"/>
    <property type="match status" value="1"/>
</dbReference>
<dbReference type="GO" id="GO:0016787">
    <property type="term" value="F:hydrolase activity"/>
    <property type="evidence" value="ECO:0007669"/>
    <property type="project" value="UniProtKB-KW"/>
</dbReference>
<comment type="similarity">
    <text evidence="1">Belongs to the metallo-beta-lactamase superfamily.</text>
</comment>
<dbReference type="SUPFAM" id="SSF56281">
    <property type="entry name" value="Metallo-hydrolase/oxidoreductase"/>
    <property type="match status" value="1"/>
</dbReference>
<dbReference type="InterPro" id="IPR036866">
    <property type="entry name" value="RibonucZ/Hydroxyglut_hydro"/>
</dbReference>
<dbReference type="SMART" id="SM00849">
    <property type="entry name" value="Lactamase_B"/>
    <property type="match status" value="1"/>
</dbReference>
<accession>A0A512DHK3</accession>
<protein>
    <submittedName>
        <fullName evidence="7">MBL fold metallo-hydrolase</fullName>
    </submittedName>
</protein>
<dbReference type="PANTHER" id="PTHR42978:SF6">
    <property type="entry name" value="QUORUM-QUENCHING LACTONASE YTNP-RELATED"/>
    <property type="match status" value="1"/>
</dbReference>
<dbReference type="Pfam" id="PF00753">
    <property type="entry name" value="Lactamase_B"/>
    <property type="match status" value="1"/>
</dbReference>
<dbReference type="Proteomes" id="UP000321523">
    <property type="component" value="Unassembled WGS sequence"/>
</dbReference>
<keyword evidence="5" id="KW-0732">Signal</keyword>
<dbReference type="InterPro" id="IPR001279">
    <property type="entry name" value="Metallo-B-lactamas"/>
</dbReference>
<evidence type="ECO:0000259" key="6">
    <source>
        <dbReference type="SMART" id="SM00849"/>
    </source>
</evidence>
<evidence type="ECO:0000313" key="7">
    <source>
        <dbReference type="EMBL" id="GEO35932.1"/>
    </source>
</evidence>
<evidence type="ECO:0000256" key="1">
    <source>
        <dbReference type="ARBA" id="ARBA00007749"/>
    </source>
</evidence>
<feature type="domain" description="Metallo-beta-lactamase" evidence="6">
    <location>
        <begin position="106"/>
        <end position="309"/>
    </location>
</feature>
<keyword evidence="8" id="KW-1185">Reference proteome</keyword>
<feature type="chain" id="PRO_5022190566" evidence="5">
    <location>
        <begin position="39"/>
        <end position="337"/>
    </location>
</feature>
<dbReference type="InterPro" id="IPR006311">
    <property type="entry name" value="TAT_signal"/>
</dbReference>